<gene>
    <name evidence="9" type="ORF">NQ318_006407</name>
</gene>
<evidence type="ECO:0000256" key="1">
    <source>
        <dbReference type="ARBA" id="ARBA00000032"/>
    </source>
</evidence>
<dbReference type="PROSITE" id="PS00616">
    <property type="entry name" value="HIS_ACID_PHOSPHAT_1"/>
    <property type="match status" value="1"/>
</dbReference>
<evidence type="ECO:0000256" key="2">
    <source>
        <dbReference type="ARBA" id="ARBA00005375"/>
    </source>
</evidence>
<proteinExistence type="inferred from homology"/>
<comment type="similarity">
    <text evidence="2">Belongs to the histidine acid phosphatase family.</text>
</comment>
<sequence length="392" mass="45655">MVMGDVLILLTLFYILSQIRSESTDDTLVLVHTIFRHGDRNPDLLNLFPKSPYYNESFYAPFGYGQLTNKGKVRAYKVGTDLRERYNGFLDETYNIDLIEPRSSDFNRTKGSLEVMLAGLFPPTPDLVWMDGFNWQPIAFNYVERKYDKELFCYGCPNWDKEINSYLTSEEGHVFTNKYQDTFKYIAKNTGEDITEILQVYYMYFGFTIQEELHLTLPDWTKEVYPEPMKTIAIEYYNLMFSTPNLMKMSGGYLLKKIFSDTRSKINGALPRRKMYIYCGHENNIASVLKILKCREDDEIPGYGAYVLLELHYINDTYGFKLFYQNYNTTEPILLRLPDCDEFCPFEKFISVAEEFIPKDESICGTGSSSSAENFASVSHFIYVLVLILNLF</sequence>
<evidence type="ECO:0000256" key="5">
    <source>
        <dbReference type="ARBA" id="ARBA00022801"/>
    </source>
</evidence>
<dbReference type="InterPro" id="IPR050645">
    <property type="entry name" value="Histidine_acid_phosphatase"/>
</dbReference>
<comment type="catalytic activity">
    <reaction evidence="1">
        <text>a phosphate monoester + H2O = an alcohol + phosphate</text>
        <dbReference type="Rhea" id="RHEA:15017"/>
        <dbReference type="ChEBI" id="CHEBI:15377"/>
        <dbReference type="ChEBI" id="CHEBI:30879"/>
        <dbReference type="ChEBI" id="CHEBI:43474"/>
        <dbReference type="ChEBI" id="CHEBI:67140"/>
        <dbReference type="EC" id="3.1.3.2"/>
    </reaction>
</comment>
<keyword evidence="4 8" id="KW-0732">Signal</keyword>
<evidence type="ECO:0000256" key="7">
    <source>
        <dbReference type="ARBA" id="ARBA00023180"/>
    </source>
</evidence>
<keyword evidence="10" id="KW-1185">Reference proteome</keyword>
<dbReference type="EMBL" id="JAPWTK010000091">
    <property type="protein sequence ID" value="KAJ8951022.1"/>
    <property type="molecule type" value="Genomic_DNA"/>
</dbReference>
<evidence type="ECO:0000256" key="3">
    <source>
        <dbReference type="ARBA" id="ARBA00012646"/>
    </source>
</evidence>
<dbReference type="AlphaFoldDB" id="A0AAV8YHP0"/>
<evidence type="ECO:0000256" key="4">
    <source>
        <dbReference type="ARBA" id="ARBA00022729"/>
    </source>
</evidence>
<keyword evidence="6" id="KW-1015">Disulfide bond</keyword>
<name>A0AAV8YHP0_9CUCU</name>
<evidence type="ECO:0000256" key="8">
    <source>
        <dbReference type="SAM" id="SignalP"/>
    </source>
</evidence>
<dbReference type="InterPro" id="IPR033379">
    <property type="entry name" value="Acid_Pase_AS"/>
</dbReference>
<reference evidence="9" key="1">
    <citation type="journal article" date="2023" name="Insect Mol. Biol.">
        <title>Genome sequencing provides insights into the evolution of gene families encoding plant cell wall-degrading enzymes in longhorned beetles.</title>
        <authorList>
            <person name="Shin N.R."/>
            <person name="Okamura Y."/>
            <person name="Kirsch R."/>
            <person name="Pauchet Y."/>
        </authorList>
    </citation>
    <scope>NUCLEOTIDE SEQUENCE</scope>
    <source>
        <strain evidence="9">AMC_N1</strain>
    </source>
</reference>
<dbReference type="SUPFAM" id="SSF53254">
    <property type="entry name" value="Phosphoglycerate mutase-like"/>
    <property type="match status" value="1"/>
</dbReference>
<feature type="signal peptide" evidence="8">
    <location>
        <begin position="1"/>
        <end position="21"/>
    </location>
</feature>
<evidence type="ECO:0000313" key="9">
    <source>
        <dbReference type="EMBL" id="KAJ8951022.1"/>
    </source>
</evidence>
<dbReference type="PANTHER" id="PTHR11567:SF211">
    <property type="entry name" value="PROSTATIC ACID PHOSPHATASE"/>
    <property type="match status" value="1"/>
</dbReference>
<evidence type="ECO:0000313" key="10">
    <source>
        <dbReference type="Proteomes" id="UP001162162"/>
    </source>
</evidence>
<dbReference type="PANTHER" id="PTHR11567">
    <property type="entry name" value="ACID PHOSPHATASE-RELATED"/>
    <property type="match status" value="1"/>
</dbReference>
<dbReference type="Pfam" id="PF00328">
    <property type="entry name" value="His_Phos_2"/>
    <property type="match status" value="1"/>
</dbReference>
<dbReference type="GO" id="GO:0003993">
    <property type="term" value="F:acid phosphatase activity"/>
    <property type="evidence" value="ECO:0007669"/>
    <property type="project" value="UniProtKB-EC"/>
</dbReference>
<organism evidence="9 10">
    <name type="scientific">Aromia moschata</name>
    <dbReference type="NCBI Taxonomy" id="1265417"/>
    <lineage>
        <taxon>Eukaryota</taxon>
        <taxon>Metazoa</taxon>
        <taxon>Ecdysozoa</taxon>
        <taxon>Arthropoda</taxon>
        <taxon>Hexapoda</taxon>
        <taxon>Insecta</taxon>
        <taxon>Pterygota</taxon>
        <taxon>Neoptera</taxon>
        <taxon>Endopterygota</taxon>
        <taxon>Coleoptera</taxon>
        <taxon>Polyphaga</taxon>
        <taxon>Cucujiformia</taxon>
        <taxon>Chrysomeloidea</taxon>
        <taxon>Cerambycidae</taxon>
        <taxon>Cerambycinae</taxon>
        <taxon>Callichromatini</taxon>
        <taxon>Aromia</taxon>
    </lineage>
</organism>
<comment type="caution">
    <text evidence="9">The sequence shown here is derived from an EMBL/GenBank/DDBJ whole genome shotgun (WGS) entry which is preliminary data.</text>
</comment>
<dbReference type="InterPro" id="IPR000560">
    <property type="entry name" value="His_Pase_clade-2"/>
</dbReference>
<protein>
    <recommendedName>
        <fullName evidence="3">acid phosphatase</fullName>
        <ecNumber evidence="3">3.1.3.2</ecNumber>
    </recommendedName>
</protein>
<dbReference type="EC" id="3.1.3.2" evidence="3"/>
<dbReference type="CDD" id="cd07061">
    <property type="entry name" value="HP_HAP_like"/>
    <property type="match status" value="1"/>
</dbReference>
<dbReference type="Proteomes" id="UP001162162">
    <property type="component" value="Unassembled WGS sequence"/>
</dbReference>
<feature type="chain" id="PRO_5043900099" description="acid phosphatase" evidence="8">
    <location>
        <begin position="22"/>
        <end position="392"/>
    </location>
</feature>
<accession>A0AAV8YHP0</accession>
<dbReference type="Gene3D" id="3.40.50.1240">
    <property type="entry name" value="Phosphoglycerate mutase-like"/>
    <property type="match status" value="1"/>
</dbReference>
<dbReference type="InterPro" id="IPR029033">
    <property type="entry name" value="His_PPase_superfam"/>
</dbReference>
<keyword evidence="5" id="KW-0378">Hydrolase</keyword>
<evidence type="ECO:0000256" key="6">
    <source>
        <dbReference type="ARBA" id="ARBA00023157"/>
    </source>
</evidence>
<keyword evidence="7" id="KW-0325">Glycoprotein</keyword>